<dbReference type="Proteomes" id="UP000000759">
    <property type="component" value="Chromosome 8"/>
</dbReference>
<keyword evidence="2" id="KW-1133">Transmembrane helix</keyword>
<dbReference type="PaxDb" id="2850-Phatr45836"/>
<name>B7FYV5_PHATC</name>
<feature type="compositionally biased region" description="Basic residues" evidence="1">
    <location>
        <begin position="388"/>
        <end position="398"/>
    </location>
</feature>
<keyword evidence="4" id="KW-1185">Reference proteome</keyword>
<protein>
    <submittedName>
        <fullName evidence="3">Uncharacterized protein</fullName>
    </submittedName>
</protein>
<gene>
    <name evidence="3" type="ORF">PHATRDRAFT_45836</name>
</gene>
<dbReference type="eggNOG" id="ENOG502S7FH">
    <property type="taxonomic scope" value="Eukaryota"/>
</dbReference>
<evidence type="ECO:0000256" key="1">
    <source>
        <dbReference type="SAM" id="MobiDB-lite"/>
    </source>
</evidence>
<evidence type="ECO:0000313" key="4">
    <source>
        <dbReference type="Proteomes" id="UP000000759"/>
    </source>
</evidence>
<evidence type="ECO:0000313" key="3">
    <source>
        <dbReference type="EMBL" id="EEC48425.1"/>
    </source>
</evidence>
<keyword evidence="2" id="KW-0472">Membrane</keyword>
<reference evidence="4" key="2">
    <citation type="submission" date="2008-08" db="EMBL/GenBank/DDBJ databases">
        <authorList>
            <consortium name="Diatom Consortium"/>
            <person name="Grigoriev I."/>
            <person name="Grimwood J."/>
            <person name="Kuo A."/>
            <person name="Otillar R.P."/>
            <person name="Salamov A."/>
            <person name="Detter J.C."/>
            <person name="Lindquist E."/>
            <person name="Shapiro H."/>
            <person name="Lucas S."/>
            <person name="Glavina del Rio T."/>
            <person name="Pitluck S."/>
            <person name="Rokhsar D."/>
            <person name="Bowler C."/>
        </authorList>
    </citation>
    <scope>GENOME REANNOTATION</scope>
    <source>
        <strain evidence="4">CCAP 1055/1</strain>
    </source>
</reference>
<organism evidence="3 4">
    <name type="scientific">Phaeodactylum tricornutum (strain CCAP 1055/1)</name>
    <dbReference type="NCBI Taxonomy" id="556484"/>
    <lineage>
        <taxon>Eukaryota</taxon>
        <taxon>Sar</taxon>
        <taxon>Stramenopiles</taxon>
        <taxon>Ochrophyta</taxon>
        <taxon>Bacillariophyta</taxon>
        <taxon>Bacillariophyceae</taxon>
        <taxon>Bacillariophycidae</taxon>
        <taxon>Naviculales</taxon>
        <taxon>Phaeodactylaceae</taxon>
        <taxon>Phaeodactylum</taxon>
    </lineage>
</organism>
<dbReference type="KEGG" id="pti:PHATRDRAFT_45836"/>
<keyword evidence="2" id="KW-0812">Transmembrane</keyword>
<dbReference type="OrthoDB" id="100006at2759"/>
<sequence length="398" mass="44096">MRPSPQTIHDLPGMKTMRESSESRVVIIGITMTIVMGGLLTNADFASPLSQTGPPRSEIDGLHSIASTSVPKIPGSLSYLRTWRRWSESALDVIRSDLLSSLPNPVDEEALQDLSFRLGEAADQGVMPSFSNTGALAGYAVNYFCRAQLLADLLFEQNEPQFLVLAMNNMLLHTRSTLRTPYRIVSLGGGPGFDFVGLALMCSFSAQHRQLPSATISAKILDYEQGWSPFVDSMSQSVDNVLGGQHSCSFDGCDITLPLSDASNAACAKELSNCDLWVCSYCVAENALRLRENDFVFFRNLFRESKEGALFVFTETTHRLWSEMVDVALATTDFEVAFPRRNGRGKKGRQLILRKQRGAALGTEEQLQRKYFEQDNSCQERKTGRGIQRMKKKVPGAK</sequence>
<evidence type="ECO:0000256" key="2">
    <source>
        <dbReference type="SAM" id="Phobius"/>
    </source>
</evidence>
<dbReference type="GeneID" id="7200949"/>
<proteinExistence type="predicted"/>
<accession>B7FYV5</accession>
<dbReference type="STRING" id="556484.B7FYV5"/>
<dbReference type="InParanoid" id="B7FYV5"/>
<reference evidence="3 4" key="1">
    <citation type="journal article" date="2008" name="Nature">
        <title>The Phaeodactylum genome reveals the evolutionary history of diatom genomes.</title>
        <authorList>
            <person name="Bowler C."/>
            <person name="Allen A.E."/>
            <person name="Badger J.H."/>
            <person name="Grimwood J."/>
            <person name="Jabbari K."/>
            <person name="Kuo A."/>
            <person name="Maheswari U."/>
            <person name="Martens C."/>
            <person name="Maumus F."/>
            <person name="Otillar R.P."/>
            <person name="Rayko E."/>
            <person name="Salamov A."/>
            <person name="Vandepoele K."/>
            <person name="Beszteri B."/>
            <person name="Gruber A."/>
            <person name="Heijde M."/>
            <person name="Katinka M."/>
            <person name="Mock T."/>
            <person name="Valentin K."/>
            <person name="Verret F."/>
            <person name="Berges J.A."/>
            <person name="Brownlee C."/>
            <person name="Cadoret J.P."/>
            <person name="Chiovitti A."/>
            <person name="Choi C.J."/>
            <person name="Coesel S."/>
            <person name="De Martino A."/>
            <person name="Detter J.C."/>
            <person name="Durkin C."/>
            <person name="Falciatore A."/>
            <person name="Fournet J."/>
            <person name="Haruta M."/>
            <person name="Huysman M.J."/>
            <person name="Jenkins B.D."/>
            <person name="Jiroutova K."/>
            <person name="Jorgensen R.E."/>
            <person name="Joubert Y."/>
            <person name="Kaplan A."/>
            <person name="Kroger N."/>
            <person name="Kroth P.G."/>
            <person name="La Roche J."/>
            <person name="Lindquist E."/>
            <person name="Lommer M."/>
            <person name="Martin-Jezequel V."/>
            <person name="Lopez P.J."/>
            <person name="Lucas S."/>
            <person name="Mangogna M."/>
            <person name="McGinnis K."/>
            <person name="Medlin L.K."/>
            <person name="Montsant A."/>
            <person name="Oudot-Le Secq M.P."/>
            <person name="Napoli C."/>
            <person name="Obornik M."/>
            <person name="Parker M.S."/>
            <person name="Petit J.L."/>
            <person name="Porcel B.M."/>
            <person name="Poulsen N."/>
            <person name="Robison M."/>
            <person name="Rychlewski L."/>
            <person name="Rynearson T.A."/>
            <person name="Schmutz J."/>
            <person name="Shapiro H."/>
            <person name="Siaut M."/>
            <person name="Stanley M."/>
            <person name="Sussman M.R."/>
            <person name="Taylor A.R."/>
            <person name="Vardi A."/>
            <person name="von Dassow P."/>
            <person name="Vyverman W."/>
            <person name="Willis A."/>
            <person name="Wyrwicz L.S."/>
            <person name="Rokhsar D.S."/>
            <person name="Weissenbach J."/>
            <person name="Armbrust E.V."/>
            <person name="Green B.R."/>
            <person name="Van de Peer Y."/>
            <person name="Grigoriev I.V."/>
        </authorList>
    </citation>
    <scope>NUCLEOTIDE SEQUENCE [LARGE SCALE GENOMIC DNA]</scope>
    <source>
        <strain evidence="3 4">CCAP 1055/1</strain>
    </source>
</reference>
<feature type="region of interest" description="Disordered" evidence="1">
    <location>
        <begin position="377"/>
        <end position="398"/>
    </location>
</feature>
<dbReference type="AlphaFoldDB" id="B7FYV5"/>
<dbReference type="RefSeq" id="XP_002180234.1">
    <property type="nucleotide sequence ID" value="XM_002180198.1"/>
</dbReference>
<feature type="transmembrane region" description="Helical" evidence="2">
    <location>
        <begin position="21"/>
        <end position="40"/>
    </location>
</feature>
<dbReference type="EMBL" id="CM000611">
    <property type="protein sequence ID" value="EEC48425.1"/>
    <property type="molecule type" value="Genomic_DNA"/>
</dbReference>